<feature type="region of interest" description="Disordered" evidence="1">
    <location>
        <begin position="57"/>
        <end position="178"/>
    </location>
</feature>
<evidence type="ECO:0000256" key="1">
    <source>
        <dbReference type="SAM" id="MobiDB-lite"/>
    </source>
</evidence>
<protein>
    <submittedName>
        <fullName evidence="2">Uncharacterized protein</fullName>
    </submittedName>
</protein>
<evidence type="ECO:0000313" key="2">
    <source>
        <dbReference type="EMBL" id="KAH0539120.1"/>
    </source>
</evidence>
<feature type="compositionally biased region" description="Low complexity" evidence="1">
    <location>
        <begin position="81"/>
        <end position="93"/>
    </location>
</feature>
<organism evidence="2 3">
    <name type="scientific">Glutinoglossum americanum</name>
    <dbReference type="NCBI Taxonomy" id="1670608"/>
    <lineage>
        <taxon>Eukaryota</taxon>
        <taxon>Fungi</taxon>
        <taxon>Dikarya</taxon>
        <taxon>Ascomycota</taxon>
        <taxon>Pezizomycotina</taxon>
        <taxon>Geoglossomycetes</taxon>
        <taxon>Geoglossales</taxon>
        <taxon>Geoglossaceae</taxon>
        <taxon>Glutinoglossum</taxon>
    </lineage>
</organism>
<dbReference type="AlphaFoldDB" id="A0A9P8I5Y4"/>
<dbReference type="Proteomes" id="UP000698800">
    <property type="component" value="Unassembled WGS sequence"/>
</dbReference>
<feature type="compositionally biased region" description="Polar residues" evidence="1">
    <location>
        <begin position="28"/>
        <end position="39"/>
    </location>
</feature>
<name>A0A9P8I5Y4_9PEZI</name>
<reference evidence="2" key="1">
    <citation type="submission" date="2021-03" db="EMBL/GenBank/DDBJ databases">
        <title>Comparative genomics and phylogenomic investigation of the class Geoglossomycetes provide insights into ecological specialization and systematics.</title>
        <authorList>
            <person name="Melie T."/>
            <person name="Pirro S."/>
            <person name="Miller A.N."/>
            <person name="Quandt A."/>
        </authorList>
    </citation>
    <scope>NUCLEOTIDE SEQUENCE</scope>
    <source>
        <strain evidence="2">GBOQ0MN5Z8</strain>
    </source>
</reference>
<comment type="caution">
    <text evidence="2">The sequence shown here is derived from an EMBL/GenBank/DDBJ whole genome shotgun (WGS) entry which is preliminary data.</text>
</comment>
<dbReference type="EMBL" id="JAGHQL010000086">
    <property type="protein sequence ID" value="KAH0539120.1"/>
    <property type="molecule type" value="Genomic_DNA"/>
</dbReference>
<evidence type="ECO:0000313" key="3">
    <source>
        <dbReference type="Proteomes" id="UP000698800"/>
    </source>
</evidence>
<proteinExistence type="predicted"/>
<dbReference type="OrthoDB" id="5419666at2759"/>
<feature type="region of interest" description="Disordered" evidence="1">
    <location>
        <begin position="1"/>
        <end position="42"/>
    </location>
</feature>
<keyword evidence="3" id="KW-1185">Reference proteome</keyword>
<gene>
    <name evidence="2" type="ORF">FGG08_004358</name>
</gene>
<sequence length="246" mass="26626">MDIARAFTGRRNKYVDSTPTPALPPRASVSTKRTSNTPISRRKISAPIALISTTNMLSYNAPNIRSSSSLSSASDSDHSPSHSASASVSLDSPPRSPVGPNHLSIYFPPSGRLDSTTTHQPEDVPPVPQRALSHTRQSHMLAHRRSQKRASPPNLVSSVAAGPGLKRSVSSSSSAGADQLAHPFGKELEQVNELVEEFNLESSKEDLLMQERGLRKFLAEDYMMEIESLFGGVFEDQLPILGAGWI</sequence>
<accession>A0A9P8I5Y4</accession>